<accession>A0A8T1G8D1</accession>
<dbReference type="Proteomes" id="UP000697107">
    <property type="component" value="Unassembled WGS sequence"/>
</dbReference>
<dbReference type="AlphaFoldDB" id="A0A8T1G8D1"/>
<keyword evidence="1" id="KW-0175">Coiled coil</keyword>
<feature type="region of interest" description="Disordered" evidence="2">
    <location>
        <begin position="33"/>
        <end position="67"/>
    </location>
</feature>
<gene>
    <name evidence="3" type="ORF">PC118_g8473</name>
</gene>
<evidence type="ECO:0000313" key="4">
    <source>
        <dbReference type="Proteomes" id="UP000697107"/>
    </source>
</evidence>
<organism evidence="3 4">
    <name type="scientific">Phytophthora cactorum</name>
    <dbReference type="NCBI Taxonomy" id="29920"/>
    <lineage>
        <taxon>Eukaryota</taxon>
        <taxon>Sar</taxon>
        <taxon>Stramenopiles</taxon>
        <taxon>Oomycota</taxon>
        <taxon>Peronosporomycetes</taxon>
        <taxon>Peronosporales</taxon>
        <taxon>Peronosporaceae</taxon>
        <taxon>Phytophthora</taxon>
    </lineage>
</organism>
<dbReference type="EMBL" id="RCML01000218">
    <property type="protein sequence ID" value="KAG2985137.1"/>
    <property type="molecule type" value="Genomic_DNA"/>
</dbReference>
<evidence type="ECO:0000256" key="1">
    <source>
        <dbReference type="SAM" id="Coils"/>
    </source>
</evidence>
<evidence type="ECO:0000256" key="2">
    <source>
        <dbReference type="SAM" id="MobiDB-lite"/>
    </source>
</evidence>
<name>A0A8T1G8D1_9STRA</name>
<sequence>MNEPLLTQRRCSRIVDLIHAVESDMMISSKTNITTRKLEPQHQSGVSDSAQEPVEKQRVYKKRKPTHTVRKEEKVALQAEIAALQIKLKNLELQVLVQRGEEDIELNSKVAQNMVLRDLVQEQHLVVAHAQGMLRGCAQRHSHQARPTETFIHLIADRKERLETLKAVRGTKLHYARRFIQYRSIGLHPTAEYFHEERYETPAGDYCNVRFDRVPLRGVKGGIRAVLDALKYAAFNAEIIISETSGDLTIREDDDVTEEECSQRRLKKEVML</sequence>
<reference evidence="3" key="1">
    <citation type="submission" date="2018-10" db="EMBL/GenBank/DDBJ databases">
        <title>Effector identification in a new, highly contiguous assembly of the strawberry crown rot pathogen Phytophthora cactorum.</title>
        <authorList>
            <person name="Armitage A.D."/>
            <person name="Nellist C.F."/>
            <person name="Bates H."/>
            <person name="Vickerstaff R.J."/>
            <person name="Harrison R.J."/>
        </authorList>
    </citation>
    <scope>NUCLEOTIDE SEQUENCE</scope>
    <source>
        <strain evidence="3">P415</strain>
    </source>
</reference>
<protein>
    <submittedName>
        <fullName evidence="3">Uncharacterized protein</fullName>
    </submittedName>
</protein>
<feature type="compositionally biased region" description="Polar residues" evidence="2">
    <location>
        <begin position="33"/>
        <end position="50"/>
    </location>
</feature>
<feature type="coiled-coil region" evidence="1">
    <location>
        <begin position="74"/>
        <end position="101"/>
    </location>
</feature>
<evidence type="ECO:0000313" key="3">
    <source>
        <dbReference type="EMBL" id="KAG2985137.1"/>
    </source>
</evidence>
<comment type="caution">
    <text evidence="3">The sequence shown here is derived from an EMBL/GenBank/DDBJ whole genome shotgun (WGS) entry which is preliminary data.</text>
</comment>
<proteinExistence type="predicted"/>
<dbReference type="VEuPathDB" id="FungiDB:PC110_g17252"/>